<feature type="region of interest" description="Disordered" evidence="1">
    <location>
        <begin position="1"/>
        <end position="74"/>
    </location>
</feature>
<protein>
    <submittedName>
        <fullName evidence="2">Uncharacterized protein</fullName>
    </submittedName>
</protein>
<reference evidence="2" key="1">
    <citation type="journal article" date="2020" name="Fungal Divers.">
        <title>Resolving the Mortierellaceae phylogeny through synthesis of multi-gene phylogenetics and phylogenomics.</title>
        <authorList>
            <person name="Vandepol N."/>
            <person name="Liber J."/>
            <person name="Desiro A."/>
            <person name="Na H."/>
            <person name="Kennedy M."/>
            <person name="Barry K."/>
            <person name="Grigoriev I.V."/>
            <person name="Miller A.N."/>
            <person name="O'Donnell K."/>
            <person name="Stajich J.E."/>
            <person name="Bonito G."/>
        </authorList>
    </citation>
    <scope>NUCLEOTIDE SEQUENCE</scope>
    <source>
        <strain evidence="2">BC1065</strain>
    </source>
</reference>
<accession>A0A9P6QNN3</accession>
<dbReference type="Proteomes" id="UP000807716">
    <property type="component" value="Unassembled WGS sequence"/>
</dbReference>
<evidence type="ECO:0000313" key="3">
    <source>
        <dbReference type="Proteomes" id="UP000807716"/>
    </source>
</evidence>
<keyword evidence="3" id="KW-1185">Reference proteome</keyword>
<evidence type="ECO:0000256" key="1">
    <source>
        <dbReference type="SAM" id="MobiDB-lite"/>
    </source>
</evidence>
<organism evidence="2 3">
    <name type="scientific">Actinomortierella ambigua</name>
    <dbReference type="NCBI Taxonomy" id="1343610"/>
    <lineage>
        <taxon>Eukaryota</taxon>
        <taxon>Fungi</taxon>
        <taxon>Fungi incertae sedis</taxon>
        <taxon>Mucoromycota</taxon>
        <taxon>Mortierellomycotina</taxon>
        <taxon>Mortierellomycetes</taxon>
        <taxon>Mortierellales</taxon>
        <taxon>Mortierellaceae</taxon>
        <taxon>Actinomortierella</taxon>
    </lineage>
</organism>
<gene>
    <name evidence="2" type="ORF">DFQ27_000100</name>
</gene>
<dbReference type="EMBL" id="JAAAJB010000010">
    <property type="protein sequence ID" value="KAG0270181.1"/>
    <property type="molecule type" value="Genomic_DNA"/>
</dbReference>
<feature type="compositionally biased region" description="Low complexity" evidence="1">
    <location>
        <begin position="48"/>
        <end position="74"/>
    </location>
</feature>
<sequence length="97" mass="10395">MAEQDKGYYANQPPSYPQQAAPYGQPAYGQPAYGQPAYGQPAYPPPAGGQAQSYYGAPQPGYPPQQQYGSPQPQVIVQQVPAQQGSKSKADDLCFGW</sequence>
<feature type="compositionally biased region" description="Low complexity" evidence="1">
    <location>
        <begin position="8"/>
        <end position="41"/>
    </location>
</feature>
<comment type="caution">
    <text evidence="2">The sequence shown here is derived from an EMBL/GenBank/DDBJ whole genome shotgun (WGS) entry which is preliminary data.</text>
</comment>
<proteinExistence type="predicted"/>
<dbReference type="AlphaFoldDB" id="A0A9P6QNN3"/>
<evidence type="ECO:0000313" key="2">
    <source>
        <dbReference type="EMBL" id="KAG0270181.1"/>
    </source>
</evidence>
<name>A0A9P6QNN3_9FUNG</name>